<proteinExistence type="predicted"/>
<dbReference type="EMBL" id="CM056799">
    <property type="protein sequence ID" value="KAJ8710475.1"/>
    <property type="molecule type" value="Genomic_DNA"/>
</dbReference>
<evidence type="ECO:0000313" key="1">
    <source>
        <dbReference type="EMBL" id="KAJ8710475.1"/>
    </source>
</evidence>
<sequence>MQTWVCVVGILGLSGKTSFTTLFVCLRQQRLYVRLGVRAWFIAGIPFLGKQISITCSSQFFYSQNVVRKSGECNLCFEKDCFTLDKARCDYYAETDFILPKDLETPGGTEDAAKRKEVDDLMFDLVAKRLSNSMECIPYVSRYTNCNKDNVCLDCKICSCSPEGKWLCTTMQPCHRQPPPLNVDHRILVMIMETLRDNTPPKKTKRAVTDSPTDIGSTITLEKLSEWIYGAKPLHAHNRPKDITTTTDFTLFEDNEPASEIGTLVTAPDSEVAGLTTMESITKTTSTEDTDYVAFDEVLRSIAVDPKPYNRRKPLDTDPAVNFDNNQTYGSVDYMMIDEDNVTSGNSNDNLGHVIDFMLDYDFFPEAKVTSATEVVIDLLPTIENFDNVNITENNINYNIDPNFFENTNDILQFNTLNIMKRDVTAQKNTTAPNLVPTVTIIVNTTNTTTNNKTEEFPELKMNVLTPLNKIISDKISELESLQRIKEDLQKFVKTSSHPDDIPKENYTASNSNFSIYNIALTTGLDVDLRRANPSRYDKYMLKLKSDIFAVLKDLSVIQRYKNSDIPEDLKLLMHAMKRYVYKSKLMDKPKRAKLRRQKGFRRMMEQTSRCDRLSFKDCLVQVIEVIDKDTPVTNALSPLSIASRNIMKHIIKTYYVDQQVMPGLRVHDPHYNLTNYLNGIGSKWQELSSILIWSNPFEIIHRMKLLQCTLTLDISKMQDAIGLIEFAHSRRMGSLIDKVNEATLDKIDYGLSAIHNKILTLVKIYKRRLTKPAPTKKERVEIQQETTAKPLPPSTIKYKTDTRKEKKRSFINHIRTLLKTSKDDIADLLQKNVPKSEIVKELAKKRLDEITQKRYSEYESTMRRWQQNLELTSRLKRSISDQLKTRSLKNIIPRYLRHKVNPRITENQKNATAEATRKADARKKKRKGKKHSRRGHKTRTTKTSKSKKSTSSKSRKVTGPPTNNNQTTKTLNTLVQTT</sequence>
<accession>A0ACC2Q8I6</accession>
<comment type="caution">
    <text evidence="1">The sequence shown here is derived from an EMBL/GenBank/DDBJ whole genome shotgun (WGS) entry which is preliminary data.</text>
</comment>
<protein>
    <submittedName>
        <fullName evidence="1">Uncharacterized protein</fullName>
    </submittedName>
</protein>
<keyword evidence="2" id="KW-1185">Reference proteome</keyword>
<gene>
    <name evidence="1" type="ORF">PYW08_008990</name>
</gene>
<evidence type="ECO:0000313" key="2">
    <source>
        <dbReference type="Proteomes" id="UP001231649"/>
    </source>
</evidence>
<name>A0ACC2Q8I6_9NEOP</name>
<organism evidence="1 2">
    <name type="scientific">Mythimna loreyi</name>
    <dbReference type="NCBI Taxonomy" id="667449"/>
    <lineage>
        <taxon>Eukaryota</taxon>
        <taxon>Metazoa</taxon>
        <taxon>Ecdysozoa</taxon>
        <taxon>Arthropoda</taxon>
        <taxon>Hexapoda</taxon>
        <taxon>Insecta</taxon>
        <taxon>Pterygota</taxon>
        <taxon>Neoptera</taxon>
        <taxon>Endopterygota</taxon>
        <taxon>Lepidoptera</taxon>
        <taxon>Glossata</taxon>
        <taxon>Ditrysia</taxon>
        <taxon>Noctuoidea</taxon>
        <taxon>Noctuidae</taxon>
        <taxon>Noctuinae</taxon>
        <taxon>Hadenini</taxon>
        <taxon>Mythimna</taxon>
    </lineage>
</organism>
<reference evidence="1" key="1">
    <citation type="submission" date="2023-03" db="EMBL/GenBank/DDBJ databases">
        <title>Chromosome-level genomes of two armyworms, Mythimna separata and Mythimna loreyi, provide insights into the biosynthesis and reception of sex pheromones.</title>
        <authorList>
            <person name="Zhao H."/>
        </authorList>
    </citation>
    <scope>NUCLEOTIDE SEQUENCE</scope>
    <source>
        <strain evidence="1">BeijingLab</strain>
    </source>
</reference>
<dbReference type="Proteomes" id="UP001231649">
    <property type="component" value="Chromosome 23"/>
</dbReference>